<reference evidence="6" key="1">
    <citation type="submission" date="2022-11" db="UniProtKB">
        <authorList>
            <consortium name="WormBaseParasite"/>
        </authorList>
    </citation>
    <scope>IDENTIFICATION</scope>
</reference>
<feature type="domain" description="ZP" evidence="4">
    <location>
        <begin position="217"/>
        <end position="707"/>
    </location>
</feature>
<dbReference type="WBParaSite" id="PSAMB.scaffold4484size25626.g24491.t1">
    <property type="protein sequence ID" value="PSAMB.scaffold4484size25626.g24491.t1"/>
    <property type="gene ID" value="PSAMB.scaffold4484size25626.g24491"/>
</dbReference>
<feature type="region of interest" description="Disordered" evidence="1">
    <location>
        <begin position="354"/>
        <end position="580"/>
    </location>
</feature>
<sequence>MHLLFLLVAAVVVVGVQGRTDCRPIYVRWPRVRLTFRPRVEGPYSLAACRTACSNEEHPARSGYPQRCAGFNQKQGPNDFAHDCQIYEADQLQNVDGFAEADDRYSFYWKYCVQTDKTCTADYSFTFFSDRYMDSSEISRIKYTTTLEDCLAHCLNEPMFTCRSVSFNRTDGGCHLSAQNQLSKPKNLRLNHNPNFRIDYFENNCYNISDSFTFDHECRDDGILVKVNSKFPYTGALYGLYDYFTCRIEPAEQREFSYFFPSPSTSKNCSDSIRYKGNDMLLEVVLSTDGVEPLYFITPEDLTYQARCQSAEKNKVGASIDLFPAVESTTQTARTSTNYPTSSLNLASIDSADANSADNKRNGSRTGGGTRISVFVELPKSSSTSRTADSRTSDSSWLTSKHQYTTTLYRSNEKASTSRESSWSPSTHSQSSSSSLSTRSSTDSSTTDSTSTSTTASTSTSTTETTSTSTSTTPSTPTTSRFSSSPTTRTSAPRWSTETTVETTTKDVFHLPSLPPKTQPSSSQGTTETSSSSSSTTHDETTTATTSTTTTTAPSTTATATEETTTRHNTAQNAPTTTSAPTDPILFDIFNHGQPVEAVVVGSRVTLSFTPYYAIPPSYMTITGCQVEPVGSLYEWEKDPLPIVKDGCQSDHVGLVCPPERTDFGIRVTVEAFRYQTTAQVQYSCLVRVCPFAPCPQVYCPAVEGCSANPLLARNFGFTTPLIRGTSAAPFVRAKRQQLTIDQLRAALAQQLGQQQQQQVQNQFGNTQTTLASNRPPAALQQYLVSLGGDHIVKKRLIVVNSENELQYYIRTGNVPQSQSFAGR</sequence>
<evidence type="ECO:0000259" key="3">
    <source>
        <dbReference type="PROSITE" id="PS50948"/>
    </source>
</evidence>
<dbReference type="SMART" id="SM00241">
    <property type="entry name" value="ZP"/>
    <property type="match status" value="1"/>
</dbReference>
<dbReference type="GO" id="GO:0009653">
    <property type="term" value="P:anatomical structure morphogenesis"/>
    <property type="evidence" value="ECO:0007669"/>
    <property type="project" value="TreeGrafter"/>
</dbReference>
<feature type="compositionally biased region" description="Low complexity" evidence="1">
    <location>
        <begin position="418"/>
        <end position="503"/>
    </location>
</feature>
<dbReference type="SUPFAM" id="SSF57414">
    <property type="entry name" value="Hairpin loop containing domain-like"/>
    <property type="match status" value="1"/>
</dbReference>
<feature type="compositionally biased region" description="Polar residues" evidence="1">
    <location>
        <begin position="397"/>
        <end position="410"/>
    </location>
</feature>
<accession>A0A914WL30</accession>
<dbReference type="Proteomes" id="UP000887566">
    <property type="component" value="Unplaced"/>
</dbReference>
<evidence type="ECO:0000313" key="5">
    <source>
        <dbReference type="Proteomes" id="UP000887566"/>
    </source>
</evidence>
<dbReference type="InterPro" id="IPR003609">
    <property type="entry name" value="Pan_app"/>
</dbReference>
<evidence type="ECO:0000313" key="6">
    <source>
        <dbReference type="WBParaSite" id="PSAMB.scaffold4484size25626.g24491.t1"/>
    </source>
</evidence>
<dbReference type="PROSITE" id="PS51034">
    <property type="entry name" value="ZP_2"/>
    <property type="match status" value="1"/>
</dbReference>
<dbReference type="AlphaFoldDB" id="A0A914WL30"/>
<keyword evidence="5" id="KW-1185">Reference proteome</keyword>
<feature type="chain" id="PRO_5038091829" evidence="2">
    <location>
        <begin position="19"/>
        <end position="824"/>
    </location>
</feature>
<name>A0A914WL30_9BILA</name>
<keyword evidence="2" id="KW-0732">Signal</keyword>
<evidence type="ECO:0000256" key="1">
    <source>
        <dbReference type="SAM" id="MobiDB-lite"/>
    </source>
</evidence>
<proteinExistence type="predicted"/>
<feature type="compositionally biased region" description="Polar residues" evidence="1">
    <location>
        <begin position="567"/>
        <end position="580"/>
    </location>
</feature>
<dbReference type="InterPro" id="IPR001507">
    <property type="entry name" value="ZP_dom"/>
</dbReference>
<dbReference type="PANTHER" id="PTHR47327:SF6">
    <property type="entry name" value="PROTEIN LET-653"/>
    <property type="match status" value="1"/>
</dbReference>
<evidence type="ECO:0000259" key="4">
    <source>
        <dbReference type="PROSITE" id="PS51034"/>
    </source>
</evidence>
<feature type="signal peptide" evidence="2">
    <location>
        <begin position="1"/>
        <end position="18"/>
    </location>
</feature>
<dbReference type="PROSITE" id="PS50948">
    <property type="entry name" value="PAN"/>
    <property type="match status" value="1"/>
</dbReference>
<dbReference type="SMART" id="SM00473">
    <property type="entry name" value="PAN_AP"/>
    <property type="match status" value="2"/>
</dbReference>
<dbReference type="Gene3D" id="3.50.4.10">
    <property type="entry name" value="Hepatocyte Growth Factor"/>
    <property type="match status" value="1"/>
</dbReference>
<dbReference type="InterPro" id="IPR052774">
    <property type="entry name" value="Celegans_DevNeuronal_Protein"/>
</dbReference>
<dbReference type="Pfam" id="PF00024">
    <property type="entry name" value="PAN_1"/>
    <property type="match status" value="1"/>
</dbReference>
<feature type="compositionally biased region" description="Low complexity" evidence="1">
    <location>
        <begin position="521"/>
        <end position="563"/>
    </location>
</feature>
<protein>
    <submittedName>
        <fullName evidence="6">Uncharacterized protein</fullName>
    </submittedName>
</protein>
<organism evidence="5 6">
    <name type="scientific">Plectus sambesii</name>
    <dbReference type="NCBI Taxonomy" id="2011161"/>
    <lineage>
        <taxon>Eukaryota</taxon>
        <taxon>Metazoa</taxon>
        <taxon>Ecdysozoa</taxon>
        <taxon>Nematoda</taxon>
        <taxon>Chromadorea</taxon>
        <taxon>Plectida</taxon>
        <taxon>Plectina</taxon>
        <taxon>Plectoidea</taxon>
        <taxon>Plectidae</taxon>
        <taxon>Plectus</taxon>
    </lineage>
</organism>
<dbReference type="PANTHER" id="PTHR47327">
    <property type="entry name" value="FI18240P1-RELATED"/>
    <property type="match status" value="1"/>
</dbReference>
<evidence type="ECO:0000256" key="2">
    <source>
        <dbReference type="SAM" id="SignalP"/>
    </source>
</evidence>
<feature type="domain" description="Apple" evidence="3">
    <location>
        <begin position="119"/>
        <end position="205"/>
    </location>
</feature>
<dbReference type="CDD" id="cd01099">
    <property type="entry name" value="PAN_AP_HGF"/>
    <property type="match status" value="1"/>
</dbReference>